<feature type="non-terminal residue" evidence="2">
    <location>
        <position position="181"/>
    </location>
</feature>
<proteinExistence type="predicted"/>
<feature type="region of interest" description="Disordered" evidence="1">
    <location>
        <begin position="20"/>
        <end position="91"/>
    </location>
</feature>
<gene>
    <name evidence="2" type="ORF">CM83_9093</name>
</gene>
<accession>A0A0A9WCE8</accession>
<name>A0A0A9WCE8_LYGHE</name>
<feature type="compositionally biased region" description="Low complexity" evidence="1">
    <location>
        <begin position="159"/>
        <end position="168"/>
    </location>
</feature>
<protein>
    <submittedName>
        <fullName evidence="2">Uncharacterized protein</fullName>
    </submittedName>
</protein>
<feature type="compositionally biased region" description="Basic and acidic residues" evidence="1">
    <location>
        <begin position="57"/>
        <end position="66"/>
    </location>
</feature>
<reference evidence="2" key="2">
    <citation type="submission" date="2014-07" db="EMBL/GenBank/DDBJ databases">
        <authorList>
            <person name="Hull J."/>
        </authorList>
    </citation>
    <scope>NUCLEOTIDE SEQUENCE</scope>
</reference>
<feature type="compositionally biased region" description="Polar residues" evidence="1">
    <location>
        <begin position="20"/>
        <end position="41"/>
    </location>
</feature>
<evidence type="ECO:0000313" key="2">
    <source>
        <dbReference type="EMBL" id="JAG02540.1"/>
    </source>
</evidence>
<dbReference type="EMBL" id="GBHO01041064">
    <property type="protein sequence ID" value="JAG02540.1"/>
    <property type="molecule type" value="Transcribed_RNA"/>
</dbReference>
<dbReference type="AlphaFoldDB" id="A0A0A9WCE8"/>
<sequence>LSPFLETTTITPFTSTIQLSSHPFTASTFEQSNSEQPQTGENNRESGEGDNGNSDVVRVERQDDHYQPVTQISSSNVATKNSKKRKSGSCFSSVAARNIKKRKSGTSFTSSAVVTRNNKIKKSENLGEKNEEIIVIDDDDDSTPIAVATKNFKKRKNGSRFSSYSSSSVATRNNKRRKSGS</sequence>
<feature type="region of interest" description="Disordered" evidence="1">
    <location>
        <begin position="151"/>
        <end position="181"/>
    </location>
</feature>
<feature type="non-terminal residue" evidence="2">
    <location>
        <position position="1"/>
    </location>
</feature>
<evidence type="ECO:0000256" key="1">
    <source>
        <dbReference type="SAM" id="MobiDB-lite"/>
    </source>
</evidence>
<feature type="compositionally biased region" description="Polar residues" evidence="1">
    <location>
        <begin position="68"/>
        <end position="80"/>
    </location>
</feature>
<reference evidence="2" key="1">
    <citation type="journal article" date="2014" name="PLoS ONE">
        <title>Transcriptome-Based Identification of ABC Transporters in the Western Tarnished Plant Bug Lygus hesperus.</title>
        <authorList>
            <person name="Hull J.J."/>
            <person name="Chaney K."/>
            <person name="Geib S.M."/>
            <person name="Fabrick J.A."/>
            <person name="Brent C.S."/>
            <person name="Walsh D."/>
            <person name="Lavine L.C."/>
        </authorList>
    </citation>
    <scope>NUCLEOTIDE SEQUENCE</scope>
</reference>
<organism evidence="2">
    <name type="scientific">Lygus hesperus</name>
    <name type="common">Western plant bug</name>
    <dbReference type="NCBI Taxonomy" id="30085"/>
    <lineage>
        <taxon>Eukaryota</taxon>
        <taxon>Metazoa</taxon>
        <taxon>Ecdysozoa</taxon>
        <taxon>Arthropoda</taxon>
        <taxon>Hexapoda</taxon>
        <taxon>Insecta</taxon>
        <taxon>Pterygota</taxon>
        <taxon>Neoptera</taxon>
        <taxon>Paraneoptera</taxon>
        <taxon>Hemiptera</taxon>
        <taxon>Heteroptera</taxon>
        <taxon>Panheteroptera</taxon>
        <taxon>Cimicomorpha</taxon>
        <taxon>Miridae</taxon>
        <taxon>Mirini</taxon>
        <taxon>Lygus</taxon>
    </lineage>
</organism>